<reference evidence="2 3" key="1">
    <citation type="journal article" date="2019" name="Int. J. Syst. Evol. Microbiol.">
        <title>The Global Catalogue of Microorganisms (GCM) 10K type strain sequencing project: providing services to taxonomists for standard genome sequencing and annotation.</title>
        <authorList>
            <consortium name="The Broad Institute Genomics Platform"/>
            <consortium name="The Broad Institute Genome Sequencing Center for Infectious Disease"/>
            <person name="Wu L."/>
            <person name="Ma J."/>
        </authorList>
    </citation>
    <scope>NUCLEOTIDE SEQUENCE [LARGE SCALE GENOMIC DNA]</scope>
    <source>
        <strain evidence="2 3">JCM 11117</strain>
    </source>
</reference>
<comment type="caution">
    <text evidence="2">The sequence shown here is derived from an EMBL/GenBank/DDBJ whole genome shotgun (WGS) entry which is preliminary data.</text>
</comment>
<organism evidence="2 3">
    <name type="scientific">Pseudonocardia zijingensis</name>
    <dbReference type="NCBI Taxonomy" id="153376"/>
    <lineage>
        <taxon>Bacteria</taxon>
        <taxon>Bacillati</taxon>
        <taxon>Actinomycetota</taxon>
        <taxon>Actinomycetes</taxon>
        <taxon>Pseudonocardiales</taxon>
        <taxon>Pseudonocardiaceae</taxon>
        <taxon>Pseudonocardia</taxon>
    </lineage>
</organism>
<evidence type="ECO:0000313" key="3">
    <source>
        <dbReference type="Proteomes" id="UP001499967"/>
    </source>
</evidence>
<protein>
    <submittedName>
        <fullName evidence="2">Uncharacterized protein</fullName>
    </submittedName>
</protein>
<evidence type="ECO:0000313" key="2">
    <source>
        <dbReference type="EMBL" id="GAA0919189.1"/>
    </source>
</evidence>
<sequence>MLDVIQVENTCERPEDLGGGGLVASALEPHVVVDADAGEHGDLLAPQPGDPAALSGRDAGLFGRDERPPGAQVVTEPVALVHESHVNPERLVERGSPRTRARTRSSPNAPGPLRWAERDGTYAELLERRSQALRTLTVRAPGER</sequence>
<accession>A0ABN1NYZ0</accession>
<name>A0ABN1NYZ0_9PSEU</name>
<feature type="compositionally biased region" description="Basic and acidic residues" evidence="1">
    <location>
        <begin position="87"/>
        <end position="96"/>
    </location>
</feature>
<feature type="region of interest" description="Disordered" evidence="1">
    <location>
        <begin position="40"/>
        <end position="70"/>
    </location>
</feature>
<dbReference type="EMBL" id="BAAAHP010000003">
    <property type="protein sequence ID" value="GAA0919189.1"/>
    <property type="molecule type" value="Genomic_DNA"/>
</dbReference>
<dbReference type="Proteomes" id="UP001499967">
    <property type="component" value="Unassembled WGS sequence"/>
</dbReference>
<gene>
    <name evidence="2" type="ORF">GCM10009559_01140</name>
</gene>
<keyword evidence="3" id="KW-1185">Reference proteome</keyword>
<feature type="region of interest" description="Disordered" evidence="1">
    <location>
        <begin position="87"/>
        <end position="116"/>
    </location>
</feature>
<proteinExistence type="predicted"/>
<evidence type="ECO:0000256" key="1">
    <source>
        <dbReference type="SAM" id="MobiDB-lite"/>
    </source>
</evidence>